<evidence type="ECO:0000313" key="4">
    <source>
        <dbReference type="Proteomes" id="UP001202961"/>
    </source>
</evidence>
<dbReference type="PANTHER" id="PTHR34677:SF3">
    <property type="entry name" value="BACTERIAL IG-LIKE DOMAIN-CONTAINING PROTEIN"/>
    <property type="match status" value="1"/>
</dbReference>
<feature type="domain" description="Bacterial Ig-like" evidence="2">
    <location>
        <begin position="341"/>
        <end position="430"/>
    </location>
</feature>
<sequence>EILGNGRFRMTATATNGQVTFNVPAAAVTDDAGNASLEATQLALNVDTVGMTPTLSSTVATLSNVASFVVAIDFAEAVTGFTLADLTVLNGVASDLVTVNASTGKYNATITPTADGNVTVLLPANAVTDAAGNGNSAAVSLVRTIDRTAPAATLTTNQPSPTNLTTFEIIAEFGETVTTLAKSGLTITGGTASDPVLLSPGRYAFTITATGSDVQMQLQSAAVKDMAGNDSLASNTLNIAVDTTALVPVLSSTSAPTLNTNTIPVSVNFGKALTQFGLNEVTVLGGTASNLTTIDAASGRYAFTVTGSSDGQVSVLIAGGVVQDAAGNRNAASGTLVRTIDRVAPRPTITANTSALSNKNVFDVSVNFGETVSGFTLSDVVAVGATLTNLQPLGDGLYRMTATAGEGNVSLNIPASAATDDANNASLAATPLTLTVDSVGVTPTLSSTVAGLSNSASFVVAIDFAEAVTGFALADLTVLNGTASNLITNDAATGKYTVTIAPIVDGSVTVLLPANAVTDAAGNGNLAATPLVRSIDRTVPTVVLTTDQPSTTNKTSFDVIAEFGEPITGLAKSDLTITGAVASDPILVSPGRYRFTITAVPGDFSLSIAAGEVTDLAGNANTASNTLSLIVDTTAIVPVVVTTAPSVVTSDSFDISIRFGTTVTSFDAADIIVAGGIVEELKEVVAETGEYTATITPIVDGAVTLSIPSGAAVDLAGNVSATSNVITRRFDRSAPSAMLSFLTLVPGQKSREVEIVFSEPVVDFNPSDLVVSGGNVDSLVRNLNDTVYRVSVTPASDGELSVELPAGRVQDAAGLGNTAAVPITTLVDISQPVPTITGAPSTTPGQFNITIEFSEAITGLTANDLQIGNAILSGLTGNANRYTATLTAINEGDITVSLPEERVIDAAGNRNVDSNVLTLVHRVVDSIVLESNGETIDMTTYDETVLATVTTIDIRGNGINSLVVDANKITRLTPNQTLIVISDRGDEITFDSGWKFDSVQIVNGLLQRVFRNGTAKVRVVGPTDWTNPILSPDVSGDGDVSAVDALRIINALNQKLVSNDAGVLVDATTVDPGLYAFYDVNGDSILSALDALVVINELNRLDSEAAREPAGELTPSVSDNLATAKWSAGDLAANKGDLAERIPTVEFISTKLAHTVEVDGDSITTEPKPLSADASTVPQDQDSSDTLESIDHVLGTIQAWQDIDR</sequence>
<feature type="compositionally biased region" description="Polar residues" evidence="1">
    <location>
        <begin position="1173"/>
        <end position="1185"/>
    </location>
</feature>
<protein>
    <submittedName>
        <fullName evidence="3">Ig-like domain-containing protein</fullName>
    </submittedName>
</protein>
<evidence type="ECO:0000259" key="2">
    <source>
        <dbReference type="Pfam" id="PF19078"/>
    </source>
</evidence>
<feature type="domain" description="Bacterial Ig-like" evidence="2">
    <location>
        <begin position="732"/>
        <end position="819"/>
    </location>
</feature>
<comment type="caution">
    <text evidence="3">The sequence shown here is derived from an EMBL/GenBank/DDBJ whole genome shotgun (WGS) entry which is preliminary data.</text>
</comment>
<dbReference type="Pfam" id="PF19078">
    <property type="entry name" value="Big_12"/>
    <property type="match status" value="9"/>
</dbReference>
<feature type="region of interest" description="Disordered" evidence="1">
    <location>
        <begin position="1160"/>
        <end position="1185"/>
    </location>
</feature>
<feature type="domain" description="Bacterial Ig-like" evidence="2">
    <location>
        <begin position="256"/>
        <end position="332"/>
    </location>
</feature>
<feature type="domain" description="Bacterial Ig-like" evidence="2">
    <location>
        <begin position="835"/>
        <end position="914"/>
    </location>
</feature>
<feature type="domain" description="Bacterial Ig-like" evidence="2">
    <location>
        <begin position="442"/>
        <end position="527"/>
    </location>
</feature>
<dbReference type="Pfam" id="PF00404">
    <property type="entry name" value="Dockerin_1"/>
    <property type="match status" value="1"/>
</dbReference>
<evidence type="ECO:0000313" key="3">
    <source>
        <dbReference type="EMBL" id="MCM2372822.1"/>
    </source>
</evidence>
<reference evidence="3 4" key="1">
    <citation type="journal article" date="2022" name="Syst. Appl. Microbiol.">
        <title>Rhodopirellula aestuarii sp. nov., a novel member of the genus Rhodopirellula isolated from brackish sediments collected in the Tagus River estuary, Portugal.</title>
        <authorList>
            <person name="Vitorino I.R."/>
            <person name="Klimek D."/>
            <person name="Calusinska M."/>
            <person name="Lobo-da-Cunha A."/>
            <person name="Vasconcelos V."/>
            <person name="Lage O.M."/>
        </authorList>
    </citation>
    <scope>NUCLEOTIDE SEQUENCE [LARGE SCALE GENOMIC DNA]</scope>
    <source>
        <strain evidence="3 4">ICT_H3.1</strain>
    </source>
</reference>
<feature type="domain" description="Bacterial Ig-like" evidence="2">
    <location>
        <begin position="536"/>
        <end position="628"/>
    </location>
</feature>
<dbReference type="InterPro" id="IPR044048">
    <property type="entry name" value="Big_12"/>
</dbReference>
<proteinExistence type="predicted"/>
<keyword evidence="4" id="KW-1185">Reference proteome</keyword>
<name>A0ABT0U796_9BACT</name>
<feature type="non-terminal residue" evidence="3">
    <location>
        <position position="1"/>
    </location>
</feature>
<dbReference type="PANTHER" id="PTHR34677">
    <property type="match status" value="1"/>
</dbReference>
<gene>
    <name evidence="3" type="ORF">NB063_19585</name>
</gene>
<dbReference type="EMBL" id="JAMQBK010000054">
    <property type="protein sequence ID" value="MCM2372822.1"/>
    <property type="molecule type" value="Genomic_DNA"/>
</dbReference>
<dbReference type="RefSeq" id="WP_250930455.1">
    <property type="nucleotide sequence ID" value="NZ_JAMQBK010000054.1"/>
</dbReference>
<evidence type="ECO:0000256" key="1">
    <source>
        <dbReference type="SAM" id="MobiDB-lite"/>
    </source>
</evidence>
<dbReference type="InterPro" id="IPR002105">
    <property type="entry name" value="Dockerin_1_rpt"/>
</dbReference>
<feature type="domain" description="Bacterial Ig-like" evidence="2">
    <location>
        <begin position="49"/>
        <end position="139"/>
    </location>
</feature>
<dbReference type="Proteomes" id="UP001202961">
    <property type="component" value="Unassembled WGS sequence"/>
</dbReference>
<accession>A0ABT0U796</accession>
<organism evidence="3 4">
    <name type="scientific">Aporhodopirellula aestuarii</name>
    <dbReference type="NCBI Taxonomy" id="2950107"/>
    <lineage>
        <taxon>Bacteria</taxon>
        <taxon>Pseudomonadati</taxon>
        <taxon>Planctomycetota</taxon>
        <taxon>Planctomycetia</taxon>
        <taxon>Pirellulales</taxon>
        <taxon>Pirellulaceae</taxon>
        <taxon>Aporhodopirellula</taxon>
    </lineage>
</organism>
<dbReference type="InterPro" id="IPR036439">
    <property type="entry name" value="Dockerin_dom_sf"/>
</dbReference>
<feature type="domain" description="Bacterial Ig-like" evidence="2">
    <location>
        <begin position="639"/>
        <end position="724"/>
    </location>
</feature>
<feature type="domain" description="Bacterial Ig-like" evidence="2">
    <location>
        <begin position="146"/>
        <end position="241"/>
    </location>
</feature>
<dbReference type="SUPFAM" id="SSF63446">
    <property type="entry name" value="Type I dockerin domain"/>
    <property type="match status" value="1"/>
</dbReference>